<sequence length="238" mass="27551">MTYWGGENIEISFRLWMCGGGILQDFCSIVGHVFRDASPIKIPNNAVLYNKIRAIEVWMDDYKNIVYNRIGVEKYIPAAGNLESRLKLRQDLKCHSFEWYLKNITPYIRIPGPTTYIQNTYTNMCLDVAHNTESGKHVLVISCHNNGGNQKAFEVSKKGKIYFDGYCLDLSESRPGSKPTFYSCNSKDNQQWIFTERNLVYHSVHNLCLRIHENSKFLSTAICDITDLNQKFKFQYCD</sequence>
<feature type="domain" description="Ricin B lectin" evidence="3">
    <location>
        <begin position="112"/>
        <end position="235"/>
    </location>
</feature>
<dbReference type="Pfam" id="PF00652">
    <property type="entry name" value="Ricin_B_lectin"/>
    <property type="match status" value="1"/>
</dbReference>
<dbReference type="InterPro" id="IPR029044">
    <property type="entry name" value="Nucleotide-diphossugar_trans"/>
</dbReference>
<dbReference type="Gene3D" id="2.80.10.50">
    <property type="match status" value="1"/>
</dbReference>
<keyword evidence="2" id="KW-1015">Disulfide bond</keyword>
<evidence type="ECO:0000256" key="2">
    <source>
        <dbReference type="ARBA" id="ARBA00023157"/>
    </source>
</evidence>
<dbReference type="InterPro" id="IPR035992">
    <property type="entry name" value="Ricin_B-like_lectins"/>
</dbReference>
<dbReference type="SUPFAM" id="SSF50370">
    <property type="entry name" value="Ricin B-like lectins"/>
    <property type="match status" value="1"/>
</dbReference>
<dbReference type="GO" id="GO:0006493">
    <property type="term" value="P:protein O-linked glycosylation"/>
    <property type="evidence" value="ECO:0007669"/>
    <property type="project" value="TreeGrafter"/>
</dbReference>
<dbReference type="SUPFAM" id="SSF53448">
    <property type="entry name" value="Nucleotide-diphospho-sugar transferases"/>
    <property type="match status" value="1"/>
</dbReference>
<name>A0A6B2G0K5_MYXSQ</name>
<dbReference type="GO" id="GO:0005794">
    <property type="term" value="C:Golgi apparatus"/>
    <property type="evidence" value="ECO:0007669"/>
    <property type="project" value="TreeGrafter"/>
</dbReference>
<proteinExistence type="predicted"/>
<dbReference type="EMBL" id="GHBR01002802">
    <property type="protein sequence ID" value="NDJ97418.1"/>
    <property type="molecule type" value="Transcribed_RNA"/>
</dbReference>
<dbReference type="Gene3D" id="3.90.550.10">
    <property type="entry name" value="Spore Coat Polysaccharide Biosynthesis Protein SpsA, Chain A"/>
    <property type="match status" value="1"/>
</dbReference>
<protein>
    <submittedName>
        <fullName evidence="4">Polypeptide N-acetylgalactosaminyltransferase 2 (Trinotate prediction)</fullName>
    </submittedName>
</protein>
<keyword evidence="1" id="KW-0430">Lectin</keyword>
<dbReference type="PANTHER" id="PTHR11675">
    <property type="entry name" value="N-ACETYLGALACTOSAMINYLTRANSFERASE"/>
    <property type="match status" value="1"/>
</dbReference>
<dbReference type="PROSITE" id="PS50231">
    <property type="entry name" value="RICIN_B_LECTIN"/>
    <property type="match status" value="1"/>
</dbReference>
<evidence type="ECO:0000259" key="3">
    <source>
        <dbReference type="SMART" id="SM00458"/>
    </source>
</evidence>
<dbReference type="PANTHER" id="PTHR11675:SF119">
    <property type="entry name" value="POLYPEPTIDE N-ACETYLGALACTOSAMINYLTRANSFERASE 2"/>
    <property type="match status" value="1"/>
</dbReference>
<dbReference type="AlphaFoldDB" id="A0A6B2G0K5"/>
<organism evidence="4">
    <name type="scientific">Myxobolus squamalis</name>
    <name type="common">Myxosporean</name>
    <dbReference type="NCBI Taxonomy" id="59785"/>
    <lineage>
        <taxon>Eukaryota</taxon>
        <taxon>Metazoa</taxon>
        <taxon>Cnidaria</taxon>
        <taxon>Myxozoa</taxon>
        <taxon>Myxosporea</taxon>
        <taxon>Bivalvulida</taxon>
        <taxon>Platysporina</taxon>
        <taxon>Myxobolidae</taxon>
        <taxon>Myxobolus</taxon>
    </lineage>
</organism>
<evidence type="ECO:0000256" key="1">
    <source>
        <dbReference type="ARBA" id="ARBA00022734"/>
    </source>
</evidence>
<reference evidence="4" key="1">
    <citation type="submission" date="2018-11" db="EMBL/GenBank/DDBJ databases">
        <title>Myxobolus squamalis genome and transcriptome.</title>
        <authorList>
            <person name="Yahalomi D."/>
            <person name="Atkinson S.D."/>
            <person name="Neuhof M."/>
            <person name="Chang E.S."/>
            <person name="Philippe H."/>
            <person name="Cartwright P."/>
            <person name="Bartholomew J.L."/>
            <person name="Huchon D."/>
        </authorList>
    </citation>
    <scope>NUCLEOTIDE SEQUENCE</scope>
    <source>
        <strain evidence="4">71B08</strain>
        <tissue evidence="4">Whole</tissue>
    </source>
</reference>
<dbReference type="GO" id="GO:0004653">
    <property type="term" value="F:polypeptide N-acetylgalactosaminyltransferase activity"/>
    <property type="evidence" value="ECO:0007669"/>
    <property type="project" value="TreeGrafter"/>
</dbReference>
<evidence type="ECO:0000313" key="4">
    <source>
        <dbReference type="EMBL" id="NDJ97418.1"/>
    </source>
</evidence>
<dbReference type="GO" id="GO:0030246">
    <property type="term" value="F:carbohydrate binding"/>
    <property type="evidence" value="ECO:0007669"/>
    <property type="project" value="UniProtKB-KW"/>
</dbReference>
<keyword evidence="4" id="KW-0808">Transferase</keyword>
<dbReference type="InterPro" id="IPR000772">
    <property type="entry name" value="Ricin_B_lectin"/>
</dbReference>
<dbReference type="SMART" id="SM00458">
    <property type="entry name" value="RICIN"/>
    <property type="match status" value="1"/>
</dbReference>
<accession>A0A6B2G0K5</accession>